<dbReference type="SUPFAM" id="SSF51445">
    <property type="entry name" value="(Trans)glycosidases"/>
    <property type="match status" value="1"/>
</dbReference>
<organism evidence="16 17">
    <name type="scientific">Emericella nidulans (strain FGSC A4 / ATCC 38163 / CBS 112.46 / NRRL 194 / M139)</name>
    <name type="common">Aspergillus nidulans</name>
    <dbReference type="NCBI Taxonomy" id="227321"/>
    <lineage>
        <taxon>Eukaryota</taxon>
        <taxon>Fungi</taxon>
        <taxon>Dikarya</taxon>
        <taxon>Ascomycota</taxon>
        <taxon>Pezizomycotina</taxon>
        <taxon>Eurotiomycetes</taxon>
        <taxon>Eurotiomycetidae</taxon>
        <taxon>Eurotiales</taxon>
        <taxon>Aspergillaceae</taxon>
        <taxon>Aspergillus</taxon>
        <taxon>Aspergillus subgen. Nidulantes</taxon>
    </lineage>
</organism>
<dbReference type="CAZy" id="GH18">
    <property type="family name" value="Glycoside Hydrolase Family 18"/>
</dbReference>
<evidence type="ECO:0000256" key="3">
    <source>
        <dbReference type="ARBA" id="ARBA00012729"/>
    </source>
</evidence>
<dbReference type="InterPro" id="IPR018371">
    <property type="entry name" value="Chitin-binding_1_CS"/>
</dbReference>
<keyword evidence="8" id="KW-0119">Carbohydrate metabolism</keyword>
<accession>C8VSV7</accession>
<dbReference type="Gene3D" id="3.10.50.10">
    <property type="match status" value="1"/>
</dbReference>
<dbReference type="OrthoDB" id="73875at2759"/>
<evidence type="ECO:0000313" key="16">
    <source>
        <dbReference type="EMBL" id="CBF89323.1"/>
    </source>
</evidence>
<evidence type="ECO:0000256" key="11">
    <source>
        <dbReference type="PROSITE-ProRule" id="PRU00261"/>
    </source>
</evidence>
<dbReference type="SUPFAM" id="SSF57016">
    <property type="entry name" value="Plant lectins/antimicrobial peptides"/>
    <property type="match status" value="1"/>
</dbReference>
<dbReference type="PANTHER" id="PTHR42976">
    <property type="entry name" value="BIFUNCTIONAL CHITINASE/LYSOZYME-RELATED"/>
    <property type="match status" value="1"/>
</dbReference>
<reference evidence="17" key="2">
    <citation type="journal article" date="2009" name="Fungal Genet. Biol.">
        <title>The 2008 update of the Aspergillus nidulans genome annotation: a community effort.</title>
        <authorList>
            <person name="Wortman J.R."/>
            <person name="Gilsenan J.M."/>
            <person name="Joardar V."/>
            <person name="Deegan J."/>
            <person name="Clutterbuck J."/>
            <person name="Andersen M.R."/>
            <person name="Archer D."/>
            <person name="Bencina M."/>
            <person name="Braus G."/>
            <person name="Coutinho P."/>
            <person name="von Dohren H."/>
            <person name="Doonan J."/>
            <person name="Driessen A.J."/>
            <person name="Durek P."/>
            <person name="Espeso E."/>
            <person name="Fekete E."/>
            <person name="Flipphi M."/>
            <person name="Estrada C.G."/>
            <person name="Geysens S."/>
            <person name="Goldman G."/>
            <person name="de Groot P.W."/>
            <person name="Hansen K."/>
            <person name="Harris S.D."/>
            <person name="Heinekamp T."/>
            <person name="Helmstaedt K."/>
            <person name="Henrissat B."/>
            <person name="Hofmann G."/>
            <person name="Homan T."/>
            <person name="Horio T."/>
            <person name="Horiuchi H."/>
            <person name="James S."/>
            <person name="Jones M."/>
            <person name="Karaffa L."/>
            <person name="Karanyi Z."/>
            <person name="Kato M."/>
            <person name="Keller N."/>
            <person name="Kelly D.E."/>
            <person name="Kiel J.A."/>
            <person name="Kim J.M."/>
            <person name="van der Klei I.J."/>
            <person name="Klis F.M."/>
            <person name="Kovalchuk A."/>
            <person name="Krasevec N."/>
            <person name="Kubicek C.P."/>
            <person name="Liu B."/>
            <person name="Maccabe A."/>
            <person name="Meyer V."/>
            <person name="Mirabito P."/>
            <person name="Miskei M."/>
            <person name="Mos M."/>
            <person name="Mullins J."/>
            <person name="Nelson D.R."/>
            <person name="Nielsen J."/>
            <person name="Oakley B.R."/>
            <person name="Osmani S.A."/>
            <person name="Pakula T."/>
            <person name="Paszewski A."/>
            <person name="Paulsen I."/>
            <person name="Pilsyk S."/>
            <person name="Pocsi I."/>
            <person name="Punt P.J."/>
            <person name="Ram A.F."/>
            <person name="Ren Q."/>
            <person name="Robellet X."/>
            <person name="Robson G."/>
            <person name="Seiboth B."/>
            <person name="van Solingen P."/>
            <person name="Specht T."/>
            <person name="Sun J."/>
            <person name="Taheri-Talesh N."/>
            <person name="Takeshita N."/>
            <person name="Ussery D."/>
            <person name="vanKuyk P.A."/>
            <person name="Visser H."/>
            <person name="van de Vondervoort P.J."/>
            <person name="de Vries R.P."/>
            <person name="Walton J."/>
            <person name="Xiang X."/>
            <person name="Xiong Y."/>
            <person name="Zeng A.P."/>
            <person name="Brandt B.W."/>
            <person name="Cornell M.J."/>
            <person name="van den Hondel C.A."/>
            <person name="Visser J."/>
            <person name="Oliver S.G."/>
            <person name="Turner G."/>
        </authorList>
    </citation>
    <scope>GENOME REANNOTATION</scope>
    <source>
        <strain evidence="17">FGSC A4 / ATCC 38163 / CBS 112.46 / NRRL 194 / M139</strain>
    </source>
</reference>
<dbReference type="InterPro" id="IPR036861">
    <property type="entry name" value="Endochitinase-like_sf"/>
</dbReference>
<evidence type="ECO:0000256" key="2">
    <source>
        <dbReference type="ARBA" id="ARBA00008682"/>
    </source>
</evidence>
<dbReference type="InterPro" id="IPR052750">
    <property type="entry name" value="GH18_Chitinase"/>
</dbReference>
<evidence type="ECO:0000256" key="9">
    <source>
        <dbReference type="ARBA" id="ARBA00023295"/>
    </source>
</evidence>
<evidence type="ECO:0000313" key="17">
    <source>
        <dbReference type="Proteomes" id="UP000000560"/>
    </source>
</evidence>
<keyword evidence="11" id="KW-1015">Disulfide bond</keyword>
<dbReference type="RefSeq" id="XP_658121.1">
    <property type="nucleotide sequence ID" value="XM_653029.1"/>
</dbReference>
<dbReference type="EMBL" id="BN001308">
    <property type="protein sequence ID" value="CBF89323.1"/>
    <property type="molecule type" value="Genomic_DNA"/>
</dbReference>
<dbReference type="Pfam" id="PF14040">
    <property type="entry name" value="DNase_NucA_NucB"/>
    <property type="match status" value="1"/>
</dbReference>
<dbReference type="InterPro" id="IPR029476">
    <property type="entry name" value="DNase_NucA_NucB"/>
</dbReference>
<proteinExistence type="inferred from homology"/>
<dbReference type="InterPro" id="IPR029070">
    <property type="entry name" value="Chitinase_insertion_sf"/>
</dbReference>
<dbReference type="Proteomes" id="UP000000560">
    <property type="component" value="Chromosome VIII"/>
</dbReference>
<dbReference type="InterPro" id="IPR011583">
    <property type="entry name" value="Chitinase_II/V-like_cat"/>
</dbReference>
<comment type="similarity">
    <text evidence="2">Belongs to the glycosyl hydrolase 18 family. Chitinase class V subfamily.</text>
</comment>
<feature type="domain" description="GH18" evidence="15">
    <location>
        <begin position="141"/>
        <end position="484"/>
    </location>
</feature>
<dbReference type="PROSITE" id="PS50941">
    <property type="entry name" value="CHIT_BIND_I_2"/>
    <property type="match status" value="1"/>
</dbReference>
<dbReference type="EC" id="3.2.1.14" evidence="3"/>
<dbReference type="Pfam" id="PF00187">
    <property type="entry name" value="Chitin_bind_1"/>
    <property type="match status" value="1"/>
</dbReference>
<dbReference type="GeneID" id="2876290"/>
<dbReference type="SMART" id="SM00636">
    <property type="entry name" value="Glyco_18"/>
    <property type="match status" value="1"/>
</dbReference>
<dbReference type="PROSITE" id="PS01095">
    <property type="entry name" value="GH18_1"/>
    <property type="match status" value="1"/>
</dbReference>
<accession>Q5BG13</accession>
<dbReference type="SMART" id="SM00270">
    <property type="entry name" value="ChtBD1"/>
    <property type="match status" value="2"/>
</dbReference>
<evidence type="ECO:0000256" key="7">
    <source>
        <dbReference type="ARBA" id="ARBA00023026"/>
    </source>
</evidence>
<evidence type="ECO:0000256" key="8">
    <source>
        <dbReference type="ARBA" id="ARBA00023277"/>
    </source>
</evidence>
<keyword evidence="7" id="KW-0843">Virulence</keyword>
<dbReference type="InterPro" id="IPR001579">
    <property type="entry name" value="Glyco_hydro_18_chit_AS"/>
</dbReference>
<dbReference type="InterPro" id="IPR001002">
    <property type="entry name" value="Chitin-bd_1"/>
</dbReference>
<evidence type="ECO:0000256" key="13">
    <source>
        <dbReference type="SAM" id="SignalP"/>
    </source>
</evidence>
<evidence type="ECO:0000256" key="4">
    <source>
        <dbReference type="ARBA" id="ARBA00022669"/>
    </source>
</evidence>
<dbReference type="GO" id="GO:0008843">
    <property type="term" value="F:endochitinase activity"/>
    <property type="evidence" value="ECO:0007669"/>
    <property type="project" value="UniProtKB-EC"/>
</dbReference>
<dbReference type="InterPro" id="IPR017853">
    <property type="entry name" value="GH"/>
</dbReference>
<reference evidence="17" key="1">
    <citation type="journal article" date="2005" name="Nature">
        <title>Sequencing of Aspergillus nidulans and comparative analysis with A. fumigatus and A. oryzae.</title>
        <authorList>
            <person name="Galagan J.E."/>
            <person name="Calvo S.E."/>
            <person name="Cuomo C."/>
            <person name="Ma L.J."/>
            <person name="Wortman J.R."/>
            <person name="Batzoglou S."/>
            <person name="Lee S.I."/>
            <person name="Basturkmen M."/>
            <person name="Spevak C.C."/>
            <person name="Clutterbuck J."/>
            <person name="Kapitonov V."/>
            <person name="Jurka J."/>
            <person name="Scazzocchio C."/>
            <person name="Farman M."/>
            <person name="Butler J."/>
            <person name="Purcell S."/>
            <person name="Harris S."/>
            <person name="Braus G.H."/>
            <person name="Draht O."/>
            <person name="Busch S."/>
            <person name="D'Enfert C."/>
            <person name="Bouchier C."/>
            <person name="Goldman G.H."/>
            <person name="Bell-Pedersen D."/>
            <person name="Griffiths-Jones S."/>
            <person name="Doonan J.H."/>
            <person name="Yu J."/>
            <person name="Vienken K."/>
            <person name="Pain A."/>
            <person name="Freitag M."/>
            <person name="Selker E.U."/>
            <person name="Archer D.B."/>
            <person name="Penalva M.A."/>
            <person name="Oakley B.R."/>
            <person name="Momany M."/>
            <person name="Tanaka T."/>
            <person name="Kumagai T."/>
            <person name="Asai K."/>
            <person name="Machida M."/>
            <person name="Nierman W.C."/>
            <person name="Denning D.W."/>
            <person name="Caddick M."/>
            <person name="Hynes M."/>
            <person name="Paoletti M."/>
            <person name="Fischer R."/>
            <person name="Miller B."/>
            <person name="Dyer P."/>
            <person name="Sachs M.S."/>
            <person name="Osmani S.A."/>
            <person name="Birren B.W."/>
        </authorList>
    </citation>
    <scope>NUCLEOTIDE SEQUENCE [LARGE SCALE GENOMIC DNA]</scope>
    <source>
        <strain evidence="17">FGSC A4 / ATCC 38163 / CBS 112.46 / NRRL 194 / M139</strain>
    </source>
</reference>
<dbReference type="InterPro" id="IPR001223">
    <property type="entry name" value="Glyco_hydro18_cat"/>
</dbReference>
<dbReference type="STRING" id="227321.Q5BG13"/>
<feature type="domain" description="Chitin-binding type-1" evidence="14">
    <location>
        <begin position="77"/>
        <end position="125"/>
    </location>
</feature>
<dbReference type="HOGENOM" id="CLU_001837_4_0_1"/>
<feature type="chain" id="PRO_5010248553" description="chitinase" evidence="13">
    <location>
        <begin position="33"/>
        <end position="1776"/>
    </location>
</feature>
<dbReference type="CDD" id="cd06922">
    <property type="entry name" value="ChtBD1_GH18_1"/>
    <property type="match status" value="1"/>
</dbReference>
<comment type="catalytic activity">
    <reaction evidence="1">
        <text>Random endo-hydrolysis of N-acetyl-beta-D-glucosaminide (1-&gt;4)-beta-linkages in chitin and chitodextrins.</text>
        <dbReference type="EC" id="3.2.1.14"/>
    </reaction>
</comment>
<dbReference type="CAZy" id="CBM18">
    <property type="family name" value="Carbohydrate-Binding Module Family 18"/>
</dbReference>
<feature type="disulfide bond" evidence="11">
    <location>
        <begin position="96"/>
        <end position="110"/>
    </location>
</feature>
<dbReference type="eggNOG" id="KOG2806">
    <property type="taxonomic scope" value="Eukaryota"/>
</dbReference>
<dbReference type="VEuPathDB" id="FungiDB:AN0517"/>
<dbReference type="GO" id="GO:0000272">
    <property type="term" value="P:polysaccharide catabolic process"/>
    <property type="evidence" value="ECO:0007669"/>
    <property type="project" value="UniProtKB-KW"/>
</dbReference>
<dbReference type="Gene3D" id="3.20.20.80">
    <property type="entry name" value="Glycosidases"/>
    <property type="match status" value="1"/>
</dbReference>
<comment type="caution">
    <text evidence="11">Lacks conserved residue(s) required for the propagation of feature annotation.</text>
</comment>
<dbReference type="InParanoid" id="Q5BG13"/>
<dbReference type="PROSITE" id="PS51910">
    <property type="entry name" value="GH18_2"/>
    <property type="match status" value="1"/>
</dbReference>
<dbReference type="Pfam" id="PF00704">
    <property type="entry name" value="Glyco_hydro_18"/>
    <property type="match status" value="1"/>
</dbReference>
<evidence type="ECO:0000256" key="10">
    <source>
        <dbReference type="ARBA" id="ARBA00023326"/>
    </source>
</evidence>
<protein>
    <recommendedName>
        <fullName evidence="3">chitinase</fullName>
        <ecNumber evidence="3">3.2.1.14</ecNumber>
    </recommendedName>
</protein>
<gene>
    <name evidence="16" type="ORF">ANIA_00517</name>
</gene>
<evidence type="ECO:0000256" key="6">
    <source>
        <dbReference type="ARBA" id="ARBA00023024"/>
    </source>
</evidence>
<dbReference type="Gene3D" id="3.30.60.10">
    <property type="entry name" value="Endochitinase-like"/>
    <property type="match status" value="1"/>
</dbReference>
<dbReference type="CDD" id="cd06921">
    <property type="entry name" value="ChtBD1_GH19_hevein"/>
    <property type="match status" value="1"/>
</dbReference>
<dbReference type="OMA" id="FARIVSM"/>
<keyword evidence="9 12" id="KW-0326">Glycosidase</keyword>
<feature type="signal peptide" evidence="13">
    <location>
        <begin position="1"/>
        <end position="32"/>
    </location>
</feature>
<keyword evidence="10" id="KW-0624">Polysaccharide degradation</keyword>
<feature type="disulfide bond" evidence="11">
    <location>
        <begin position="91"/>
        <end position="103"/>
    </location>
</feature>
<dbReference type="KEGG" id="ani:ANIA_00517"/>
<evidence type="ECO:0000256" key="5">
    <source>
        <dbReference type="ARBA" id="ARBA00022801"/>
    </source>
</evidence>
<sequence length="1776" mass="197402">MKPVHLLRAAGLGARILALISLLAFISPWAVGQGVGEPGGTCSDSVPCYQGCCSKDYSCGFTPEHCGTGCISNCNATAECGQYALPGQSDCPVNVCCSEFGYCGVTSDFCGDGCQKNSNGVGCGQPDRPSCSANTDAMSFKRRIGYYELFNYYKGCNVIEPESLIIEPFTHINLAFVNFGDDYTLIDEYGDIVDRVSFLKFSNPGLRVNIAVGGWAFSDAPTQHLWTQMARSHENRQTFINSVVKYLQDYHLDGIDIDWEYPSASDRGGAPQDAANFNPGWEISATLPTSYWYLRGFDVDRMQKYVDYFNLMSYDLHGMWDQDSKWTGPYLQGHTDITQIELGLDLLWRNNIDPANVVFGIAFYGRSFTLTDSNCYQPNGECEFSDGGKPGSCSDTTGILTYAEISSRNNSLDVHTFYDPETTVKYNVYEGTQWISYDDEQSFFDKKKYVSERCLSGWMVWAIDQDTGEFDALAGLIGEDLSSLQMEGGLTGDAANVLADTFAAYTGQNCFVTPRCTDGSSKEKNADQVCPSGYLSVDTAHNPLQAGNRELNGDCAEGWYRHICCPKDAMPKNCRWNGAPERSEFGCDGKCGSNQFKLNQDTALDAMGEGQCFTGARYICCDSAAMFSDCMWTGCQGPLMPYTPAECPADYYYQTFRWDKPDGTPWCSDTYVSPVDGAVGSPLHDRFKSGLCCPTDQSFSNCAWTNSLQQSDMTGGDWADHIQDLVCKPRPCSAGKVKVAGALDPPPAPGAGSKSEINCDGVTVPPGTDPEWSYCCDPPTRYNKNWPVHPKYLWEKYYNDPKKSDVVWKYSDEYQNNDADADHSSEEDGSDAYGFVMLDGPEGSIDNDFATTQTVVRRSRDVPRVKRSVLTTNQTALDTVFDHSEETFHVYCNYPARSRECGRIFIDGAEDTIISLPDHIGEGPFARIVYMKPADEDFQLPDHHLEHRSVERIENPVYEVKIDYNFHLIKPKRDSEPVQMRVDYTNLLGYWDEMTDSPASRMRRSLGERGLTKEEWRARVQRAVVRDKTVRKRDEKTIQVRTPMAFSGSHIDKRWWGAFKDWLRKLTTVTKSSIGVIPLGFSHTINLFRAQWGCPGQTYSANLRMDLEADLAMDATYAYYLSATFIPPGKPETFAYFGMEPTAYLGLHIEGNAQMQTTTGRKKIIDTLSYPGLAVKGIAAVGPTLDIYGEAVDAGATLTFGKAEVYWPQNDDAKDQYETLLGLESDTAAPAPGSIEPRFEAGVAVDAQLDILVTPEANIGIKIGGGKLVGGATLMDAQLTGYVMGDLSFQAHGDYDTASNSFQYRFGAYLFYNLGYKATAQILNFIDWALGPRQAYTPNKTVKLYEKQGSIPMGSSSDQQARDLTVYGPVERRHIAAELPADANMSAYLDPATGLFRRSDPMDLDDPNDPEFTQNLQCPPGSSGDVKLPELRFNCDLLWGFVEPASGKTSDETDHDAGKVTGLCEPILDIPSNKRTEAFTFSNDKDRTAARYKAQCPSGTCKQPSADLNKALNRRNLQLQCDEFPWKSSEQGGHYLPSDSRSATCVPSFQNNWHGQCLKLMGQFQSNWKKLDPDAPADDEREDYWVPWSSPRWTSIGEYGPEGSKYSQKLIEYPTAQPPPDGVRTRNDDKLSWAFKRDYRVSWIHQDPTTITSSTWWDATGKTLKGGGHGPAGMDAILCAVNIFGQEDTYKLPQGQNGPYNAYCRKESNEIKYWSVDYSMGTCLVTFADGTSNTKRDSGSWAGWEVKSVEMVDNVAGDLEEDLRRAQEMARRDRRP</sequence>
<dbReference type="GO" id="GO:0008061">
    <property type="term" value="F:chitin binding"/>
    <property type="evidence" value="ECO:0007669"/>
    <property type="project" value="UniProtKB-UniRule"/>
</dbReference>
<name>Q5BG13_EMENI</name>
<evidence type="ECO:0000259" key="14">
    <source>
        <dbReference type="PROSITE" id="PS50941"/>
    </source>
</evidence>
<keyword evidence="5 12" id="KW-0378">Hydrolase</keyword>
<evidence type="ECO:0000256" key="1">
    <source>
        <dbReference type="ARBA" id="ARBA00000822"/>
    </source>
</evidence>
<dbReference type="GO" id="GO:0006032">
    <property type="term" value="P:chitin catabolic process"/>
    <property type="evidence" value="ECO:0007669"/>
    <property type="project" value="UniProtKB-KW"/>
</dbReference>
<evidence type="ECO:0000259" key="15">
    <source>
        <dbReference type="PROSITE" id="PS51910"/>
    </source>
</evidence>
<keyword evidence="17" id="KW-1185">Reference proteome</keyword>
<dbReference type="SUPFAM" id="SSF54556">
    <property type="entry name" value="Chitinase insertion domain"/>
    <property type="match status" value="1"/>
</dbReference>
<keyword evidence="6" id="KW-0146">Chitin degradation</keyword>
<dbReference type="PROSITE" id="PS00026">
    <property type="entry name" value="CHIT_BIND_I_1"/>
    <property type="match status" value="1"/>
</dbReference>
<keyword evidence="13" id="KW-0732">Signal</keyword>
<keyword evidence="4 11" id="KW-0147">Chitin-binding</keyword>
<dbReference type="PANTHER" id="PTHR42976:SF1">
    <property type="entry name" value="GH18 DOMAIN-CONTAINING PROTEIN-RELATED"/>
    <property type="match status" value="1"/>
</dbReference>
<evidence type="ECO:0000256" key="12">
    <source>
        <dbReference type="RuleBase" id="RU000489"/>
    </source>
</evidence>